<feature type="compositionally biased region" description="Polar residues" evidence="1">
    <location>
        <begin position="11"/>
        <end position="25"/>
    </location>
</feature>
<dbReference type="Gene3D" id="2.60.210.10">
    <property type="entry name" value="Apoptosis, Tumor Necrosis Factor Receptor Associated Protein 2, Chain A"/>
    <property type="match status" value="1"/>
</dbReference>
<feature type="compositionally biased region" description="Basic residues" evidence="1">
    <location>
        <begin position="451"/>
        <end position="468"/>
    </location>
</feature>
<feature type="domain" description="MATH" evidence="2">
    <location>
        <begin position="74"/>
        <end position="196"/>
    </location>
</feature>
<feature type="region of interest" description="Disordered" evidence="1">
    <location>
        <begin position="903"/>
        <end position="924"/>
    </location>
</feature>
<feature type="compositionally biased region" description="Basic and acidic residues" evidence="1">
    <location>
        <begin position="439"/>
        <end position="450"/>
    </location>
</feature>
<dbReference type="PROSITE" id="PS50144">
    <property type="entry name" value="MATH"/>
    <property type="match status" value="1"/>
</dbReference>
<dbReference type="AlphaFoldDB" id="A0AAV6KPV4"/>
<feature type="compositionally biased region" description="Basic and acidic residues" evidence="1">
    <location>
        <begin position="615"/>
        <end position="635"/>
    </location>
</feature>
<dbReference type="SUPFAM" id="SSF49599">
    <property type="entry name" value="TRAF domain-like"/>
    <property type="match status" value="1"/>
</dbReference>
<dbReference type="PANTHER" id="PTHR47477">
    <property type="entry name" value="TNF RECEPTOR-ASSOCIATED FACTOR HOMOLOG 1A"/>
    <property type="match status" value="1"/>
</dbReference>
<evidence type="ECO:0000259" key="2">
    <source>
        <dbReference type="PROSITE" id="PS50144"/>
    </source>
</evidence>
<feature type="region of interest" description="Disordered" evidence="1">
    <location>
        <begin position="439"/>
        <end position="697"/>
    </location>
</feature>
<feature type="region of interest" description="Disordered" evidence="1">
    <location>
        <begin position="356"/>
        <end position="384"/>
    </location>
</feature>
<feature type="region of interest" description="Disordered" evidence="1">
    <location>
        <begin position="1"/>
        <end position="55"/>
    </location>
</feature>
<dbReference type="InterPro" id="IPR055327">
    <property type="entry name" value="TRAF1A/B"/>
</dbReference>
<feature type="compositionally biased region" description="Polar residues" evidence="1">
    <location>
        <begin position="718"/>
        <end position="731"/>
    </location>
</feature>
<protein>
    <recommendedName>
        <fullName evidence="2">MATH domain-containing protein</fullName>
    </recommendedName>
</protein>
<evidence type="ECO:0000256" key="1">
    <source>
        <dbReference type="SAM" id="MobiDB-lite"/>
    </source>
</evidence>
<feature type="compositionally biased region" description="Basic and acidic residues" evidence="1">
    <location>
        <begin position="485"/>
        <end position="494"/>
    </location>
</feature>
<feature type="compositionally biased region" description="Polar residues" evidence="1">
    <location>
        <begin position="904"/>
        <end position="924"/>
    </location>
</feature>
<dbReference type="InterPro" id="IPR008974">
    <property type="entry name" value="TRAF-like"/>
</dbReference>
<gene>
    <name evidence="3" type="ORF">RHGRI_012098</name>
</gene>
<evidence type="ECO:0000313" key="4">
    <source>
        <dbReference type="Proteomes" id="UP000823749"/>
    </source>
</evidence>
<name>A0AAV6KPV4_9ERIC</name>
<sequence>MAGISREDSGVGSSTEGFSSGQQLCESGEALAEWRSSEQLENGTPSTSPPYWDTDDDDDFGRLFVSRPKPCELYGKYTWKIDKFSQINKRELRSNAFEVGGYKWYILIYPQGCDVCNHLSLFLCVANHDKLLPGWSHFAQFTIAVVNKDPKKSKYSDTLHRFWKKEHDWGWKKFMELSKVLDGFIDGDTLIIKAQVQVIRERADRPFRCLDCQYRRELVRVYLTNVEQICRRFVEDRRSKLGKLIEDKARWSSFCAFWLGIDQNARRRMSKEKTDSILRVVVKHFFIEKEVTSTLVMDSLYSGLKALEGQAKSKNGREKSEDAEDSPVPIVRIDKDMFILVDDVLLLLERAALEPLPPKDDKGPQNRMKDGGSGEDMSKDSIERDERRLTELGRRTIEIFVLAHVFSSKIEVAYQEAVALKRQEELIREEAAWLAETEQKAKRGAAEKEKKSKKKQGKQKRNNRKGKDKGRVEMLDVPLQESPADEVKDFRTDVVEPVPENPDTLEDVSDVSDSVDFVPEMLQPDSEDRDASPANWDTDTSEIHPATEASGSGVSGLSSVQNGTRDGNSTSAVDDSSSTCSTDSVPSVVTNGPYKGSLHPNHKSQKSPSRGRNQRGKETTDATDGVKEAHSRPSEPTKAATRPNDASGSCKAESEAVEEEVVSLRRELSTKDQVDTVRPPKKKATVPSSTIPPKNLPSAIQAKSASKNVAAIDPVSLRNPSSDIPQQTAPLVNSAPKFTEKPSVQQMPVTSRPLSTPINSGPRPTAPVASTVQTPPPLLARSVSAAGRLGPDPSPATHNSVPQSYRNAIMGTSITSSSTGFTQPHSPRSATSSTGFSQPHSPRSAINPSQLYSQLPGLTSSPMFLPRSSDRMEPNSVKPSISFGMLNLDVFQNGRPQWVDCPERSSSTRSMHYDDPSSSQQNDVHNLGFYKPVVHRRLQDNISTDSTPACTSGRQTNHGAFTDEFPHLDIINDLLDDEHSIAKQTRASTSFQSFSNGPHHLNRQFSFPLGPGMSSNMGPSTSCRFERARSFHDDGLQRGYGSLSGAHFDALLPDMIPQANPGPFLNEHVDGFLPTQWQMGGSDYSYLGMGNVEGDGYPYHVPDYSNLVCGVNGYTVFRPSNGH</sequence>
<dbReference type="EMBL" id="JACTNZ010000004">
    <property type="protein sequence ID" value="KAG5554450.1"/>
    <property type="molecule type" value="Genomic_DNA"/>
</dbReference>
<dbReference type="Proteomes" id="UP000823749">
    <property type="component" value="Chromosome 4"/>
</dbReference>
<comment type="caution">
    <text evidence="3">The sequence shown here is derived from an EMBL/GenBank/DDBJ whole genome shotgun (WGS) entry which is preliminary data.</text>
</comment>
<feature type="compositionally biased region" description="Basic and acidic residues" evidence="1">
    <location>
        <begin position="357"/>
        <end position="384"/>
    </location>
</feature>
<evidence type="ECO:0000313" key="3">
    <source>
        <dbReference type="EMBL" id="KAG5554450.1"/>
    </source>
</evidence>
<reference evidence="3" key="1">
    <citation type="submission" date="2020-08" db="EMBL/GenBank/DDBJ databases">
        <title>Plant Genome Project.</title>
        <authorList>
            <person name="Zhang R.-G."/>
        </authorList>
    </citation>
    <scope>NUCLEOTIDE SEQUENCE</scope>
    <source>
        <strain evidence="3">WSP0</strain>
        <tissue evidence="3">Leaf</tissue>
    </source>
</reference>
<feature type="compositionally biased region" description="Polar residues" evidence="1">
    <location>
        <begin position="823"/>
        <end position="862"/>
    </location>
</feature>
<feature type="compositionally biased region" description="Low complexity" evidence="1">
    <location>
        <begin position="569"/>
        <end position="590"/>
    </location>
</feature>
<feature type="region of interest" description="Disordered" evidence="1">
    <location>
        <begin position="716"/>
        <end position="775"/>
    </location>
</feature>
<dbReference type="PANTHER" id="PTHR47477:SF8">
    <property type="entry name" value="TNF RECEPTOR-ASSOCIATED FACTOR HOMOLOG 1A"/>
    <property type="match status" value="1"/>
</dbReference>
<organism evidence="3 4">
    <name type="scientific">Rhododendron griersonianum</name>
    <dbReference type="NCBI Taxonomy" id="479676"/>
    <lineage>
        <taxon>Eukaryota</taxon>
        <taxon>Viridiplantae</taxon>
        <taxon>Streptophyta</taxon>
        <taxon>Embryophyta</taxon>
        <taxon>Tracheophyta</taxon>
        <taxon>Spermatophyta</taxon>
        <taxon>Magnoliopsida</taxon>
        <taxon>eudicotyledons</taxon>
        <taxon>Gunneridae</taxon>
        <taxon>Pentapetalae</taxon>
        <taxon>asterids</taxon>
        <taxon>Ericales</taxon>
        <taxon>Ericaceae</taxon>
        <taxon>Ericoideae</taxon>
        <taxon>Rhodoreae</taxon>
        <taxon>Rhododendron</taxon>
    </lineage>
</organism>
<dbReference type="CDD" id="cd00121">
    <property type="entry name" value="MATH"/>
    <property type="match status" value="1"/>
</dbReference>
<proteinExistence type="predicted"/>
<feature type="compositionally biased region" description="Basic and acidic residues" evidence="1">
    <location>
        <begin position="662"/>
        <end position="675"/>
    </location>
</feature>
<dbReference type="SMART" id="SM00061">
    <property type="entry name" value="MATH"/>
    <property type="match status" value="1"/>
</dbReference>
<accession>A0AAV6KPV4</accession>
<feature type="compositionally biased region" description="Polar residues" evidence="1">
    <location>
        <begin position="37"/>
        <end position="46"/>
    </location>
</feature>
<feature type="compositionally biased region" description="Low complexity" evidence="1">
    <location>
        <begin position="550"/>
        <end position="560"/>
    </location>
</feature>
<feature type="region of interest" description="Disordered" evidence="1">
    <location>
        <begin position="814"/>
        <end position="878"/>
    </location>
</feature>
<feature type="compositionally biased region" description="Polar residues" evidence="1">
    <location>
        <begin position="742"/>
        <end position="759"/>
    </location>
</feature>
<dbReference type="Pfam" id="PF22486">
    <property type="entry name" value="MATH_2"/>
    <property type="match status" value="1"/>
</dbReference>
<dbReference type="InterPro" id="IPR002083">
    <property type="entry name" value="MATH/TRAF_dom"/>
</dbReference>
<keyword evidence="4" id="KW-1185">Reference proteome</keyword>